<feature type="non-terminal residue" evidence="1">
    <location>
        <position position="1"/>
    </location>
</feature>
<evidence type="ECO:0000313" key="1">
    <source>
        <dbReference type="EMBL" id="TFK84678.1"/>
    </source>
</evidence>
<keyword evidence="2" id="KW-1185">Reference proteome</keyword>
<reference evidence="1 2" key="1">
    <citation type="journal article" date="2019" name="Nat. Ecol. Evol.">
        <title>Megaphylogeny resolves global patterns of mushroom evolution.</title>
        <authorList>
            <person name="Varga T."/>
            <person name="Krizsan K."/>
            <person name="Foldi C."/>
            <person name="Dima B."/>
            <person name="Sanchez-Garcia M."/>
            <person name="Sanchez-Ramirez S."/>
            <person name="Szollosi G.J."/>
            <person name="Szarkandi J.G."/>
            <person name="Papp V."/>
            <person name="Albert L."/>
            <person name="Andreopoulos W."/>
            <person name="Angelini C."/>
            <person name="Antonin V."/>
            <person name="Barry K.W."/>
            <person name="Bougher N.L."/>
            <person name="Buchanan P."/>
            <person name="Buyck B."/>
            <person name="Bense V."/>
            <person name="Catcheside P."/>
            <person name="Chovatia M."/>
            <person name="Cooper J."/>
            <person name="Damon W."/>
            <person name="Desjardin D."/>
            <person name="Finy P."/>
            <person name="Geml J."/>
            <person name="Haridas S."/>
            <person name="Hughes K."/>
            <person name="Justo A."/>
            <person name="Karasinski D."/>
            <person name="Kautmanova I."/>
            <person name="Kiss B."/>
            <person name="Kocsube S."/>
            <person name="Kotiranta H."/>
            <person name="LaButti K.M."/>
            <person name="Lechner B.E."/>
            <person name="Liimatainen K."/>
            <person name="Lipzen A."/>
            <person name="Lukacs Z."/>
            <person name="Mihaltcheva S."/>
            <person name="Morgado L.N."/>
            <person name="Niskanen T."/>
            <person name="Noordeloos M.E."/>
            <person name="Ohm R.A."/>
            <person name="Ortiz-Santana B."/>
            <person name="Ovrebo C."/>
            <person name="Racz N."/>
            <person name="Riley R."/>
            <person name="Savchenko A."/>
            <person name="Shiryaev A."/>
            <person name="Soop K."/>
            <person name="Spirin V."/>
            <person name="Szebenyi C."/>
            <person name="Tomsovsky M."/>
            <person name="Tulloss R.E."/>
            <person name="Uehling J."/>
            <person name="Grigoriev I.V."/>
            <person name="Vagvolgyi C."/>
            <person name="Papp T."/>
            <person name="Martin F.M."/>
            <person name="Miettinen O."/>
            <person name="Hibbett D.S."/>
            <person name="Nagy L.G."/>
        </authorList>
    </citation>
    <scope>NUCLEOTIDE SEQUENCE [LARGE SCALE GENOMIC DNA]</scope>
    <source>
        <strain evidence="1 2">HHB13444</strain>
    </source>
</reference>
<dbReference type="AlphaFoldDB" id="A0A5C3P7X7"/>
<dbReference type="STRING" id="1314778.A0A5C3P7X7"/>
<dbReference type="EMBL" id="ML211300">
    <property type="protein sequence ID" value="TFK84678.1"/>
    <property type="molecule type" value="Genomic_DNA"/>
</dbReference>
<dbReference type="Proteomes" id="UP000308197">
    <property type="component" value="Unassembled WGS sequence"/>
</dbReference>
<gene>
    <name evidence="1" type="ORF">K466DRAFT_496115</name>
</gene>
<sequence length="354" mass="41206">QGELEHRHVKRFYVRTNKITFAFQIAMKLRRRAILADLRRRDPTFTPRWEQKLESANAKRELDEAFEHCVKEAADRRQGDVQPPTPPAVHYEVSASQRAPVNVYAFVEKNSGDPVAKGYLPRLRDHLLRRVLDSDQDFFTREQQAGLEIYENRLYPHKVIRFHHSTYDMRRDQDSVNPRTHPDIMLLASGDDSRNHPYWYARVLDVFHVRVCYTGPGATRATRRWQSMDVLSVRWFKQDLEHACGFQHRRLPRITFVGMHDLDDTEPFGFVNPEDVIRASYLIPAFAWGRTSDYLGDSKLARRAECDKHGDGKDWNAYYVCMCVSIRSSYPRGVLTWIRGLSTGTCTCATTVEA</sequence>
<evidence type="ECO:0000313" key="2">
    <source>
        <dbReference type="Proteomes" id="UP000308197"/>
    </source>
</evidence>
<proteinExistence type="predicted"/>
<dbReference type="InParanoid" id="A0A5C3P7X7"/>
<name>A0A5C3P7X7_9APHY</name>
<accession>A0A5C3P7X7</accession>
<organism evidence="1 2">
    <name type="scientific">Polyporus arcularius HHB13444</name>
    <dbReference type="NCBI Taxonomy" id="1314778"/>
    <lineage>
        <taxon>Eukaryota</taxon>
        <taxon>Fungi</taxon>
        <taxon>Dikarya</taxon>
        <taxon>Basidiomycota</taxon>
        <taxon>Agaricomycotina</taxon>
        <taxon>Agaricomycetes</taxon>
        <taxon>Polyporales</taxon>
        <taxon>Polyporaceae</taxon>
        <taxon>Polyporus</taxon>
    </lineage>
</organism>
<protein>
    <submittedName>
        <fullName evidence="1">Uncharacterized protein</fullName>
    </submittedName>
</protein>